<organism evidence="3 4">
    <name type="scientific">Betta splendens</name>
    <name type="common">Siamese fighting fish</name>
    <dbReference type="NCBI Taxonomy" id="158456"/>
    <lineage>
        <taxon>Eukaryota</taxon>
        <taxon>Metazoa</taxon>
        <taxon>Chordata</taxon>
        <taxon>Craniata</taxon>
        <taxon>Vertebrata</taxon>
        <taxon>Euteleostomi</taxon>
        <taxon>Actinopterygii</taxon>
        <taxon>Neopterygii</taxon>
        <taxon>Teleostei</taxon>
        <taxon>Neoteleostei</taxon>
        <taxon>Acanthomorphata</taxon>
        <taxon>Anabantaria</taxon>
        <taxon>Anabantiformes</taxon>
        <taxon>Anabantoidei</taxon>
        <taxon>Osphronemidae</taxon>
        <taxon>Betta</taxon>
    </lineage>
</organism>
<dbReference type="SUPFAM" id="SSF54117">
    <property type="entry name" value="Interleukin 8-like chemokines"/>
    <property type="match status" value="1"/>
</dbReference>
<dbReference type="InterPro" id="IPR001811">
    <property type="entry name" value="Chemokine_IL8-like_dom"/>
</dbReference>
<dbReference type="RefSeq" id="XP_055360287.1">
    <property type="nucleotide sequence ID" value="XM_055504312.1"/>
</dbReference>
<name>A0A9W2XEY8_BETSP</name>
<dbReference type="GO" id="GO:0008009">
    <property type="term" value="F:chemokine activity"/>
    <property type="evidence" value="ECO:0007669"/>
    <property type="project" value="InterPro"/>
</dbReference>
<proteinExistence type="predicted"/>
<protein>
    <submittedName>
        <fullName evidence="4">Uncharacterized protein LOC114846579 isoform X3</fullName>
    </submittedName>
</protein>
<sequence>MSMCLLYLYSSQSRTHSRRSISPGPRMPSSTTCALSFMCLTLLLLLASQGCRGQSPPIHSPPGVGLNCCLRVSKATKNETVVNCYIQEKHTFGSCRIDAYILITESGEQRCVDPKAKWLPTRLARLEEKGIHCHKL</sequence>
<evidence type="ECO:0000313" key="3">
    <source>
        <dbReference type="Proteomes" id="UP000515150"/>
    </source>
</evidence>
<dbReference type="InterPro" id="IPR036048">
    <property type="entry name" value="Interleukin_8-like_sf"/>
</dbReference>
<dbReference type="AlphaFoldDB" id="A0A9W2XEY8"/>
<dbReference type="GO" id="GO:0006955">
    <property type="term" value="P:immune response"/>
    <property type="evidence" value="ECO:0007669"/>
    <property type="project" value="InterPro"/>
</dbReference>
<feature type="domain" description="Chemokine interleukin-8-like" evidence="2">
    <location>
        <begin position="67"/>
        <end position="120"/>
    </location>
</feature>
<keyword evidence="3" id="KW-1185">Reference proteome</keyword>
<dbReference type="Gene3D" id="2.40.50.40">
    <property type="match status" value="1"/>
</dbReference>
<evidence type="ECO:0000259" key="2">
    <source>
        <dbReference type="Pfam" id="PF00048"/>
    </source>
</evidence>
<evidence type="ECO:0000256" key="1">
    <source>
        <dbReference type="ARBA" id="ARBA00022514"/>
    </source>
</evidence>
<keyword evidence="1" id="KW-0202">Cytokine</keyword>
<reference evidence="4" key="1">
    <citation type="submission" date="2025-08" db="UniProtKB">
        <authorList>
            <consortium name="RefSeq"/>
        </authorList>
    </citation>
    <scope>IDENTIFICATION</scope>
</reference>
<evidence type="ECO:0000313" key="4">
    <source>
        <dbReference type="RefSeq" id="XP_055360287.1"/>
    </source>
</evidence>
<gene>
    <name evidence="4" type="primary">LOC114846579</name>
</gene>
<dbReference type="GeneID" id="114846579"/>
<accession>A0A9W2XEY8</accession>
<dbReference type="Pfam" id="PF00048">
    <property type="entry name" value="IL8"/>
    <property type="match status" value="1"/>
</dbReference>
<dbReference type="GO" id="GO:0005615">
    <property type="term" value="C:extracellular space"/>
    <property type="evidence" value="ECO:0007669"/>
    <property type="project" value="UniProtKB-KW"/>
</dbReference>
<dbReference type="Proteomes" id="UP000515150">
    <property type="component" value="Chromosome 19"/>
</dbReference>